<gene>
    <name evidence="1" type="ORF">NS359_05855</name>
</gene>
<comment type="caution">
    <text evidence="1">The sequence shown here is derived from an EMBL/GenBank/DDBJ whole genome shotgun (WGS) entry which is preliminary data.</text>
</comment>
<dbReference type="PATRIC" id="fig|465820.4.peg.1228"/>
<dbReference type="RefSeq" id="WP_058749362.1">
    <property type="nucleotide sequence ID" value="NZ_LDRC01000027.1"/>
</dbReference>
<dbReference type="EMBL" id="LDRC01000027">
    <property type="protein sequence ID" value="KTR52573.1"/>
    <property type="molecule type" value="Genomic_DNA"/>
</dbReference>
<evidence type="ECO:0000313" key="1">
    <source>
        <dbReference type="EMBL" id="KTR52573.1"/>
    </source>
</evidence>
<evidence type="ECO:0000313" key="2">
    <source>
        <dbReference type="Proteomes" id="UP000072763"/>
    </source>
</evidence>
<dbReference type="AlphaFoldDB" id="A0A147DS02"/>
<reference evidence="1 2" key="1">
    <citation type="journal article" date="2016" name="Front. Microbiol.">
        <title>Genomic Resource of Rice Seed Associated Bacteria.</title>
        <authorList>
            <person name="Midha S."/>
            <person name="Bansal K."/>
            <person name="Sharma S."/>
            <person name="Kumar N."/>
            <person name="Patil P.P."/>
            <person name="Chaudhry V."/>
            <person name="Patil P.B."/>
        </authorList>
    </citation>
    <scope>NUCLEOTIDE SEQUENCE [LARGE SCALE GENOMIC DNA]</scope>
    <source>
        <strain evidence="1 2">NS359</strain>
    </source>
</reference>
<dbReference type="Pfam" id="PF13384">
    <property type="entry name" value="HTH_23"/>
    <property type="match status" value="1"/>
</dbReference>
<accession>A0A147DS02</accession>
<dbReference type="OrthoDB" id="5023501at2"/>
<protein>
    <submittedName>
        <fullName evidence="1">Uncharacterized protein</fullName>
    </submittedName>
</protein>
<name>A0A147DS02_9MICO</name>
<sequence length="87" mass="9690">MTTPLPSRRKTSPRKVVSDEARAAELLQELRDAELLIRETTERRLQLMVEASDIGLTTTKIGDAVGASAMAVSRWVRAARDHETSDR</sequence>
<organism evidence="1 2">
    <name type="scientific">Curtobacterium oceanosedimentum</name>
    <dbReference type="NCBI Taxonomy" id="465820"/>
    <lineage>
        <taxon>Bacteria</taxon>
        <taxon>Bacillati</taxon>
        <taxon>Actinomycetota</taxon>
        <taxon>Actinomycetes</taxon>
        <taxon>Micrococcales</taxon>
        <taxon>Microbacteriaceae</taxon>
        <taxon>Curtobacterium</taxon>
    </lineage>
</organism>
<dbReference type="Proteomes" id="UP000072763">
    <property type="component" value="Unassembled WGS sequence"/>
</dbReference>
<proteinExistence type="predicted"/>